<dbReference type="InterPro" id="IPR050368">
    <property type="entry name" value="ClC-type_chloride_channel"/>
</dbReference>
<comment type="subcellular location">
    <subcellularLocation>
        <location evidence="1">Membrane</location>
        <topology evidence="1">Multi-pass membrane protein</topology>
    </subcellularLocation>
</comment>
<dbReference type="EMBL" id="UOFF01000327">
    <property type="protein sequence ID" value="VAW57063.1"/>
    <property type="molecule type" value="Genomic_DNA"/>
</dbReference>
<keyword evidence="4 10" id="KW-1133">Transmembrane helix</keyword>
<evidence type="ECO:0000256" key="5">
    <source>
        <dbReference type="ARBA" id="ARBA00023065"/>
    </source>
</evidence>
<dbReference type="Pfam" id="PF00654">
    <property type="entry name" value="Voltage_CLC"/>
    <property type="match status" value="1"/>
</dbReference>
<dbReference type="SUPFAM" id="SSF81340">
    <property type="entry name" value="Clc chloride channel"/>
    <property type="match status" value="1"/>
</dbReference>
<evidence type="ECO:0000313" key="11">
    <source>
        <dbReference type="EMBL" id="VAW57063.1"/>
    </source>
</evidence>
<evidence type="ECO:0000256" key="1">
    <source>
        <dbReference type="ARBA" id="ARBA00004141"/>
    </source>
</evidence>
<dbReference type="AlphaFoldDB" id="A0A3B0WXP1"/>
<sequence>MRKHIKKSSHWLATHKDWKANIVFILGGLAVGLAAVFMAVSSDWANHHFFHWVGQNQYISFILSPLGLILIVYLTRKYFPGAEGSGIPQVVASLEFDHEKDRRVLLTLRIAFGKAMLCILGLLSGASIGREGPTVHVGAAIMFSLRRFVRFRIYDMERVLIIAGGAAGVAAAFNTPLAGIVFAIEELSRSFEVRTRGLMLAGVMVASIVAIAILGNYTYFGSTSVSIELSNALVPVLVCGIIGGLLGGIFSLILIHGSRKISPFRQNNPYVVAGLCGLGIAVIGYYSGHLTYGSGYDEAKAIMNNTGEIGAEYGYLKLLATVISYLSGIPGGIFAPSLASGAGIGVHISEWLVNYPYAAIILFSMVGYFAGVVQAPITAFVIVVEMTDKHELILPLMVTAFIATGLSKSICTTPIYTTLADNFLPDHKKIFGTKENLKSE</sequence>
<evidence type="ECO:0000256" key="8">
    <source>
        <dbReference type="ARBA" id="ARBA00023214"/>
    </source>
</evidence>
<dbReference type="PRINTS" id="PR00762">
    <property type="entry name" value="CLCHANNEL"/>
</dbReference>
<protein>
    <submittedName>
        <fullName evidence="11">Chloride channel protein</fullName>
    </submittedName>
</protein>
<feature type="transmembrane region" description="Helical" evidence="10">
    <location>
        <begin position="396"/>
        <end position="416"/>
    </location>
</feature>
<dbReference type="InterPro" id="IPR001807">
    <property type="entry name" value="ClC"/>
</dbReference>
<dbReference type="InterPro" id="IPR014743">
    <property type="entry name" value="Cl-channel_core"/>
</dbReference>
<evidence type="ECO:0000256" key="3">
    <source>
        <dbReference type="ARBA" id="ARBA00022692"/>
    </source>
</evidence>
<keyword evidence="7" id="KW-0869">Chloride channel</keyword>
<keyword evidence="5" id="KW-0406">Ion transport</keyword>
<feature type="transmembrane region" description="Helical" evidence="10">
    <location>
        <begin position="197"/>
        <end position="220"/>
    </location>
</feature>
<dbReference type="GO" id="GO:0005254">
    <property type="term" value="F:chloride channel activity"/>
    <property type="evidence" value="ECO:0007669"/>
    <property type="project" value="UniProtKB-KW"/>
</dbReference>
<keyword evidence="8" id="KW-0868">Chloride</keyword>
<name>A0A3B0WXP1_9ZZZZ</name>
<dbReference type="Gene3D" id="1.10.3080.10">
    <property type="entry name" value="Clc chloride channel"/>
    <property type="match status" value="1"/>
</dbReference>
<feature type="transmembrane region" description="Helical" evidence="10">
    <location>
        <begin position="58"/>
        <end position="75"/>
    </location>
</feature>
<proteinExistence type="predicted"/>
<feature type="transmembrane region" description="Helical" evidence="10">
    <location>
        <begin position="20"/>
        <end position="38"/>
    </location>
</feature>
<evidence type="ECO:0000256" key="2">
    <source>
        <dbReference type="ARBA" id="ARBA00022448"/>
    </source>
</evidence>
<evidence type="ECO:0000256" key="4">
    <source>
        <dbReference type="ARBA" id="ARBA00022989"/>
    </source>
</evidence>
<evidence type="ECO:0000256" key="9">
    <source>
        <dbReference type="ARBA" id="ARBA00023303"/>
    </source>
</evidence>
<dbReference type="GO" id="GO:0034707">
    <property type="term" value="C:chloride channel complex"/>
    <property type="evidence" value="ECO:0007669"/>
    <property type="project" value="UniProtKB-KW"/>
</dbReference>
<evidence type="ECO:0000256" key="6">
    <source>
        <dbReference type="ARBA" id="ARBA00023136"/>
    </source>
</evidence>
<feature type="transmembrane region" description="Helical" evidence="10">
    <location>
        <begin position="106"/>
        <end position="128"/>
    </location>
</feature>
<gene>
    <name evidence="11" type="ORF">MNBD_GAMMA07-2281</name>
</gene>
<accession>A0A3B0WXP1</accession>
<keyword evidence="6 10" id="KW-0472">Membrane</keyword>
<organism evidence="11">
    <name type="scientific">hydrothermal vent metagenome</name>
    <dbReference type="NCBI Taxonomy" id="652676"/>
    <lineage>
        <taxon>unclassified sequences</taxon>
        <taxon>metagenomes</taxon>
        <taxon>ecological metagenomes</taxon>
    </lineage>
</organism>
<keyword evidence="3 10" id="KW-0812">Transmembrane</keyword>
<keyword evidence="9" id="KW-0407">Ion channel</keyword>
<dbReference type="PANTHER" id="PTHR43427">
    <property type="entry name" value="CHLORIDE CHANNEL PROTEIN CLC-E"/>
    <property type="match status" value="1"/>
</dbReference>
<feature type="transmembrane region" description="Helical" evidence="10">
    <location>
        <begin position="357"/>
        <end position="384"/>
    </location>
</feature>
<evidence type="ECO:0000256" key="7">
    <source>
        <dbReference type="ARBA" id="ARBA00023173"/>
    </source>
</evidence>
<dbReference type="PANTHER" id="PTHR43427:SF6">
    <property type="entry name" value="CHLORIDE CHANNEL PROTEIN CLC-E"/>
    <property type="match status" value="1"/>
</dbReference>
<evidence type="ECO:0000256" key="10">
    <source>
        <dbReference type="SAM" id="Phobius"/>
    </source>
</evidence>
<dbReference type="CDD" id="cd01034">
    <property type="entry name" value="EriC_like"/>
    <property type="match status" value="1"/>
</dbReference>
<feature type="transmembrane region" description="Helical" evidence="10">
    <location>
        <begin position="159"/>
        <end position="185"/>
    </location>
</feature>
<reference evidence="11" key="1">
    <citation type="submission" date="2018-06" db="EMBL/GenBank/DDBJ databases">
        <authorList>
            <person name="Zhirakovskaya E."/>
        </authorList>
    </citation>
    <scope>NUCLEOTIDE SEQUENCE</scope>
</reference>
<keyword evidence="2" id="KW-0813">Transport</keyword>
<feature type="transmembrane region" description="Helical" evidence="10">
    <location>
        <begin position="232"/>
        <end position="255"/>
    </location>
</feature>
<feature type="transmembrane region" description="Helical" evidence="10">
    <location>
        <begin position="267"/>
        <end position="286"/>
    </location>
</feature>